<keyword evidence="1" id="KW-1133">Transmembrane helix</keyword>
<organism evidence="2 3">
    <name type="scientific">Dendryphion nanum</name>
    <dbReference type="NCBI Taxonomy" id="256645"/>
    <lineage>
        <taxon>Eukaryota</taxon>
        <taxon>Fungi</taxon>
        <taxon>Dikarya</taxon>
        <taxon>Ascomycota</taxon>
        <taxon>Pezizomycotina</taxon>
        <taxon>Dothideomycetes</taxon>
        <taxon>Pleosporomycetidae</taxon>
        <taxon>Pleosporales</taxon>
        <taxon>Torulaceae</taxon>
        <taxon>Dendryphion</taxon>
    </lineage>
</organism>
<sequence length="187" mass="20920">MAIVTISDYYANSSANSSSRPAWHHTPLGRQCPNLRSLCPGLSQSFKINTTESRLRHRRIAFSISVALRSIMALVYPFWSVKSAADIPDVILGILFFFATWWNLHLVTEMQGSRMVLGKIFKPYHFDWFMYGMAVVHLGLFAAQIGIMWLGISVFGTRTAGTSVLLAIFLVAWISTWESEEGGLSIA</sequence>
<dbReference type="OrthoDB" id="3750908at2759"/>
<evidence type="ECO:0000313" key="2">
    <source>
        <dbReference type="EMBL" id="KAH7135218.1"/>
    </source>
</evidence>
<feature type="transmembrane region" description="Helical" evidence="1">
    <location>
        <begin position="158"/>
        <end position="177"/>
    </location>
</feature>
<accession>A0A9P9ED02</accession>
<feature type="transmembrane region" description="Helical" evidence="1">
    <location>
        <begin position="60"/>
        <end position="78"/>
    </location>
</feature>
<gene>
    <name evidence="2" type="ORF">B0J11DRAFT_155150</name>
</gene>
<dbReference type="AlphaFoldDB" id="A0A9P9ED02"/>
<comment type="caution">
    <text evidence="2">The sequence shown here is derived from an EMBL/GenBank/DDBJ whole genome shotgun (WGS) entry which is preliminary data.</text>
</comment>
<name>A0A9P9ED02_9PLEO</name>
<feature type="transmembrane region" description="Helical" evidence="1">
    <location>
        <begin position="90"/>
        <end position="107"/>
    </location>
</feature>
<keyword evidence="1" id="KW-0472">Membrane</keyword>
<feature type="transmembrane region" description="Helical" evidence="1">
    <location>
        <begin position="128"/>
        <end position="152"/>
    </location>
</feature>
<dbReference type="Proteomes" id="UP000700596">
    <property type="component" value="Unassembled WGS sequence"/>
</dbReference>
<protein>
    <submittedName>
        <fullName evidence="2">Uncharacterized protein</fullName>
    </submittedName>
</protein>
<evidence type="ECO:0000313" key="3">
    <source>
        <dbReference type="Proteomes" id="UP000700596"/>
    </source>
</evidence>
<dbReference type="EMBL" id="JAGMWT010000002">
    <property type="protein sequence ID" value="KAH7135218.1"/>
    <property type="molecule type" value="Genomic_DNA"/>
</dbReference>
<evidence type="ECO:0000256" key="1">
    <source>
        <dbReference type="SAM" id="Phobius"/>
    </source>
</evidence>
<proteinExistence type="predicted"/>
<reference evidence="2" key="1">
    <citation type="journal article" date="2021" name="Nat. Commun.">
        <title>Genetic determinants of endophytism in the Arabidopsis root mycobiome.</title>
        <authorList>
            <person name="Mesny F."/>
            <person name="Miyauchi S."/>
            <person name="Thiergart T."/>
            <person name="Pickel B."/>
            <person name="Atanasova L."/>
            <person name="Karlsson M."/>
            <person name="Huettel B."/>
            <person name="Barry K.W."/>
            <person name="Haridas S."/>
            <person name="Chen C."/>
            <person name="Bauer D."/>
            <person name="Andreopoulos W."/>
            <person name="Pangilinan J."/>
            <person name="LaButti K."/>
            <person name="Riley R."/>
            <person name="Lipzen A."/>
            <person name="Clum A."/>
            <person name="Drula E."/>
            <person name="Henrissat B."/>
            <person name="Kohler A."/>
            <person name="Grigoriev I.V."/>
            <person name="Martin F.M."/>
            <person name="Hacquard S."/>
        </authorList>
    </citation>
    <scope>NUCLEOTIDE SEQUENCE</scope>
    <source>
        <strain evidence="2">MPI-CAGE-CH-0243</strain>
    </source>
</reference>
<keyword evidence="1" id="KW-0812">Transmembrane</keyword>
<keyword evidence="3" id="KW-1185">Reference proteome</keyword>